<dbReference type="SUPFAM" id="SSF56672">
    <property type="entry name" value="DNA/RNA polymerases"/>
    <property type="match status" value="1"/>
</dbReference>
<evidence type="ECO:0000313" key="4">
    <source>
        <dbReference type="EMBL" id="KYP59257.1"/>
    </source>
</evidence>
<dbReference type="GO" id="GO:0046872">
    <property type="term" value="F:metal ion binding"/>
    <property type="evidence" value="ECO:0007669"/>
    <property type="project" value="UniProtKB-KW"/>
</dbReference>
<dbReference type="EMBL" id="CM003612">
    <property type="protein sequence ID" value="KYP59257.1"/>
    <property type="molecule type" value="Genomic_DNA"/>
</dbReference>
<evidence type="ECO:0000256" key="2">
    <source>
        <dbReference type="ARBA" id="ARBA00022801"/>
    </source>
</evidence>
<dbReference type="PANTHER" id="PTHR42648:SF21">
    <property type="entry name" value="CYSTEINE-RICH RLK (RECEPTOR-LIKE PROTEIN KINASE) 8"/>
    <property type="match status" value="1"/>
</dbReference>
<dbReference type="Pfam" id="PF07727">
    <property type="entry name" value="RVT_2"/>
    <property type="match status" value="1"/>
</dbReference>
<evidence type="ECO:0000259" key="3">
    <source>
        <dbReference type="Pfam" id="PF07727"/>
    </source>
</evidence>
<accession>A0A151SWT1</accession>
<dbReference type="InterPro" id="IPR012337">
    <property type="entry name" value="RNaseH-like_sf"/>
</dbReference>
<organism evidence="4 5">
    <name type="scientific">Cajanus cajan</name>
    <name type="common">Pigeon pea</name>
    <name type="synonym">Cajanus indicus</name>
    <dbReference type="NCBI Taxonomy" id="3821"/>
    <lineage>
        <taxon>Eukaryota</taxon>
        <taxon>Viridiplantae</taxon>
        <taxon>Streptophyta</taxon>
        <taxon>Embryophyta</taxon>
        <taxon>Tracheophyta</taxon>
        <taxon>Spermatophyta</taxon>
        <taxon>Magnoliopsida</taxon>
        <taxon>eudicotyledons</taxon>
        <taxon>Gunneridae</taxon>
        <taxon>Pentapetalae</taxon>
        <taxon>rosids</taxon>
        <taxon>fabids</taxon>
        <taxon>Fabales</taxon>
        <taxon>Fabaceae</taxon>
        <taxon>Papilionoideae</taxon>
        <taxon>50 kb inversion clade</taxon>
        <taxon>NPAAA clade</taxon>
        <taxon>indigoferoid/millettioid clade</taxon>
        <taxon>Phaseoleae</taxon>
        <taxon>Cajanus</taxon>
    </lineage>
</organism>
<keyword evidence="1" id="KW-0479">Metal-binding</keyword>
<dbReference type="AlphaFoldDB" id="A0A151SWT1"/>
<gene>
    <name evidence="4" type="ORF">KK1_014689</name>
</gene>
<keyword evidence="2" id="KW-0378">Hydrolase</keyword>
<dbReference type="InterPro" id="IPR039537">
    <property type="entry name" value="Retrotran_Ty1/copia-like"/>
</dbReference>
<dbReference type="GO" id="GO:0003676">
    <property type="term" value="F:nucleic acid binding"/>
    <property type="evidence" value="ECO:0007669"/>
    <property type="project" value="InterPro"/>
</dbReference>
<feature type="domain" description="Reverse transcriptase Ty1/copia-type" evidence="3">
    <location>
        <begin position="201"/>
        <end position="358"/>
    </location>
</feature>
<dbReference type="Gene3D" id="3.30.420.10">
    <property type="entry name" value="Ribonuclease H-like superfamily/Ribonuclease H"/>
    <property type="match status" value="1"/>
</dbReference>
<dbReference type="Proteomes" id="UP000075243">
    <property type="component" value="Chromosome 10"/>
</dbReference>
<dbReference type="GO" id="GO:0016787">
    <property type="term" value="F:hydrolase activity"/>
    <property type="evidence" value="ECO:0007669"/>
    <property type="project" value="UniProtKB-KW"/>
</dbReference>
<reference evidence="4 5" key="1">
    <citation type="journal article" date="2012" name="Nat. Biotechnol.">
        <title>Draft genome sequence of pigeonpea (Cajanus cajan), an orphan legume crop of resource-poor farmers.</title>
        <authorList>
            <person name="Varshney R.K."/>
            <person name="Chen W."/>
            <person name="Li Y."/>
            <person name="Bharti A.K."/>
            <person name="Saxena R.K."/>
            <person name="Schlueter J.A."/>
            <person name="Donoghue M.T."/>
            <person name="Azam S."/>
            <person name="Fan G."/>
            <person name="Whaley A.M."/>
            <person name="Farmer A.D."/>
            <person name="Sheridan J."/>
            <person name="Iwata A."/>
            <person name="Tuteja R."/>
            <person name="Penmetsa R.V."/>
            <person name="Wu W."/>
            <person name="Upadhyaya H.D."/>
            <person name="Yang S.P."/>
            <person name="Shah T."/>
            <person name="Saxena K.B."/>
            <person name="Michael T."/>
            <person name="McCombie W.R."/>
            <person name="Yang B."/>
            <person name="Zhang G."/>
            <person name="Yang H."/>
            <person name="Wang J."/>
            <person name="Spillane C."/>
            <person name="Cook D.R."/>
            <person name="May G.D."/>
            <person name="Xu X."/>
            <person name="Jackson S.A."/>
        </authorList>
    </citation>
    <scope>NUCLEOTIDE SEQUENCE [LARGE SCALE GENOMIC DNA]</scope>
    <source>
        <strain evidence="5">cv. Asha</strain>
    </source>
</reference>
<dbReference type="InterPro" id="IPR043502">
    <property type="entry name" value="DNA/RNA_pol_sf"/>
</dbReference>
<protein>
    <submittedName>
        <fullName evidence="4">Retrovirus-related Pol polyprotein from transposon TNT 1-94</fullName>
    </submittedName>
</protein>
<dbReference type="InterPro" id="IPR036397">
    <property type="entry name" value="RNaseH_sf"/>
</dbReference>
<evidence type="ECO:0000256" key="1">
    <source>
        <dbReference type="ARBA" id="ARBA00022723"/>
    </source>
</evidence>
<sequence>MSFGSKKEQIKGIGKIGSVFVAIVHNVLYVEGLKYNLLNISQFCDCGYAIVFDKDACIVKNSNRFVFFTAQRKHNLYEINLTSLSKQNVTCLVSKEDKKHNFSSPRTSQQNEMVERRNITLQEIARTFLCENDLTKYFWAKAVNTTSYIQNRILIRPLLNKAPCECYILNTKDQLGKFDSKVDKGIFLGMEVHQLSFLGGKVLRNKARLVAQGYNQQEGIGFTETFTLVARLKVIRIMLAFFTHKNIKKFQMDVKSAFLNEFIEEKVYIKQPLGFENHKLKEHVFKLKKVIYCLKQAPRAWYDRLTNFLLNNNFVRGKVDTTLFRKESGIDFIVVQIYVDDIIFGATNKSLCNDFSKLM</sequence>
<evidence type="ECO:0000313" key="5">
    <source>
        <dbReference type="Proteomes" id="UP000075243"/>
    </source>
</evidence>
<dbReference type="InterPro" id="IPR013103">
    <property type="entry name" value="RVT_2"/>
</dbReference>
<dbReference type="PANTHER" id="PTHR42648">
    <property type="entry name" value="TRANSPOSASE, PUTATIVE-RELATED"/>
    <property type="match status" value="1"/>
</dbReference>
<keyword evidence="5" id="KW-1185">Reference proteome</keyword>
<proteinExistence type="predicted"/>
<name>A0A151SWT1_CAJCA</name>
<dbReference type="SUPFAM" id="SSF53098">
    <property type="entry name" value="Ribonuclease H-like"/>
    <property type="match status" value="1"/>
</dbReference>
<dbReference type="STRING" id="3821.A0A151SWT1"/>
<dbReference type="Gramene" id="C.cajan_14261.t">
    <property type="protein sequence ID" value="C.cajan_14261.t"/>
    <property type="gene ID" value="C.cajan_14261"/>
</dbReference>